<feature type="zinc finger region" description="C3H1-type" evidence="5">
    <location>
        <begin position="451"/>
        <end position="479"/>
    </location>
</feature>
<dbReference type="GO" id="GO:0003729">
    <property type="term" value="F:mRNA binding"/>
    <property type="evidence" value="ECO:0007669"/>
    <property type="project" value="TreeGrafter"/>
</dbReference>
<keyword evidence="9" id="KW-1185">Reference proteome</keyword>
<dbReference type="InterPro" id="IPR036390">
    <property type="entry name" value="WH_DNA-bd_sf"/>
</dbReference>
<dbReference type="PANTHER" id="PTHR12506">
    <property type="entry name" value="PROTEIN PHOSPHATASE RELATED"/>
    <property type="match status" value="1"/>
</dbReference>
<dbReference type="GO" id="GO:0008270">
    <property type="term" value="F:zinc ion binding"/>
    <property type="evidence" value="ECO:0007669"/>
    <property type="project" value="UniProtKB-KW"/>
</dbReference>
<feature type="zinc finger region" description="C3H1-type" evidence="5">
    <location>
        <begin position="408"/>
        <end position="436"/>
    </location>
</feature>
<evidence type="ECO:0000256" key="6">
    <source>
        <dbReference type="SAM" id="MobiDB-lite"/>
    </source>
</evidence>
<reference evidence="8" key="1">
    <citation type="journal article" date="2019" name="Plant J.">
        <title>Chlorella vulgaris genome assembly and annotation reveals the molecular basis for metabolic acclimation to high light conditions.</title>
        <authorList>
            <person name="Cecchin M."/>
            <person name="Marcolungo L."/>
            <person name="Rossato M."/>
            <person name="Girolomoni L."/>
            <person name="Cosentino E."/>
            <person name="Cuine S."/>
            <person name="Li-Beisson Y."/>
            <person name="Delledonne M."/>
            <person name="Ballottari M."/>
        </authorList>
    </citation>
    <scope>NUCLEOTIDE SEQUENCE</scope>
    <source>
        <strain evidence="8">211/11P</strain>
    </source>
</reference>
<dbReference type="AlphaFoldDB" id="A0A9D4YYJ4"/>
<feature type="compositionally biased region" description="Polar residues" evidence="6">
    <location>
        <begin position="93"/>
        <end position="104"/>
    </location>
</feature>
<feature type="region of interest" description="Disordered" evidence="6">
    <location>
        <begin position="54"/>
        <end position="106"/>
    </location>
</feature>
<feature type="compositionally biased region" description="Polar residues" evidence="6">
    <location>
        <begin position="57"/>
        <end position="67"/>
    </location>
</feature>
<keyword evidence="4" id="KW-0238">DNA-binding</keyword>
<dbReference type="InterPro" id="IPR000571">
    <property type="entry name" value="Znf_CCCH"/>
</dbReference>
<evidence type="ECO:0000256" key="4">
    <source>
        <dbReference type="ARBA" id="ARBA00023125"/>
    </source>
</evidence>
<keyword evidence="3 5" id="KW-0862">Zinc</keyword>
<keyword evidence="2 5" id="KW-0863">Zinc-finger</keyword>
<protein>
    <recommendedName>
        <fullName evidence="7">C3H1-type domain-containing protein</fullName>
    </recommendedName>
</protein>
<dbReference type="InterPro" id="IPR036388">
    <property type="entry name" value="WH-like_DNA-bd_sf"/>
</dbReference>
<sequence>MNDQTVEEATRLGVLERLLAGPASCEQLASSLGISERVVSNLMDRLVNQGVAEEVHSSTGGSSAFRLSQQRRRGRNGSSAQSKAGGRPGSLHVHTNQGSPQQHPHMTAVLPYGYGPYGHGQQVIYYSPAGLGPYQQQAMGGMQGHPQWQQHHAMQAAQRQQHGGGVGPGMQMASLPPQQQPPQPQQQQHVTGFTMQPFYYAAGTGLGASIAGAPPPLTPTVSGRSAMPRAGSGSTTSVGSTGWGGVPLSQPAAAAAAAPVMSQPSSQQELTVSGSSQELPSTFSVGASGSIGENQEGTAVVLTTGLAALRLTPAAGGLRQPSQQQPPQQQQADEGTEASQPDPASSEEGSEPGADGRPPAAARALENSSSAGGHGNANGSDEAGPAALRREGSSSGGSSGGSRRSRASRERQSCAFFLKTGTCAYGDGCKFAHPFDQAPKVLFNSLGLPLRPTEPECSFFMKNFRCAFGHTCKFHHPELPPGGGAAPPLPPMYAMQYAMQYQSSSPPMLASVLGLKPGSSGGPGTPLAAQHGGAAPAGYYVTSPHFPGAPQGGFGGRQGLHQQCFAPHAAGSAAYCGPPQRSYSGNSGRSSSGGAAASQVPLPLPLQMRTQARQPASPTASVPGAAHQRGTAFDSEQHQQAAVAATEDASSNPQQQPANPATVA</sequence>
<feature type="compositionally biased region" description="Low complexity" evidence="6">
    <location>
        <begin position="231"/>
        <end position="245"/>
    </location>
</feature>
<proteinExistence type="predicted"/>
<organism evidence="8 9">
    <name type="scientific">Chlorella vulgaris</name>
    <name type="common">Green alga</name>
    <dbReference type="NCBI Taxonomy" id="3077"/>
    <lineage>
        <taxon>Eukaryota</taxon>
        <taxon>Viridiplantae</taxon>
        <taxon>Chlorophyta</taxon>
        <taxon>core chlorophytes</taxon>
        <taxon>Trebouxiophyceae</taxon>
        <taxon>Chlorellales</taxon>
        <taxon>Chlorellaceae</taxon>
        <taxon>Chlorella clade</taxon>
        <taxon>Chlorella</taxon>
    </lineage>
</organism>
<feature type="region of interest" description="Disordered" evidence="6">
    <location>
        <begin position="580"/>
        <end position="599"/>
    </location>
</feature>
<feature type="compositionally biased region" description="Low complexity" evidence="6">
    <location>
        <begin position="320"/>
        <end position="331"/>
    </location>
</feature>
<keyword evidence="1 5" id="KW-0479">Metal-binding</keyword>
<evidence type="ECO:0000256" key="2">
    <source>
        <dbReference type="ARBA" id="ARBA00022771"/>
    </source>
</evidence>
<feature type="compositionally biased region" description="Polar residues" evidence="6">
    <location>
        <begin position="610"/>
        <end position="620"/>
    </location>
</feature>
<feature type="region of interest" description="Disordered" evidence="6">
    <location>
        <begin position="610"/>
        <end position="664"/>
    </location>
</feature>
<dbReference type="SUPFAM" id="SSF90229">
    <property type="entry name" value="CCCH zinc finger"/>
    <property type="match status" value="1"/>
</dbReference>
<dbReference type="InterPro" id="IPR036855">
    <property type="entry name" value="Znf_CCCH_sf"/>
</dbReference>
<feature type="domain" description="C3H1-type" evidence="7">
    <location>
        <begin position="451"/>
        <end position="479"/>
    </location>
</feature>
<feature type="region of interest" description="Disordered" evidence="6">
    <location>
        <begin position="137"/>
        <end position="189"/>
    </location>
</feature>
<evidence type="ECO:0000256" key="3">
    <source>
        <dbReference type="ARBA" id="ARBA00022833"/>
    </source>
</evidence>
<dbReference type="InterPro" id="IPR050974">
    <property type="entry name" value="Plant_ZF_CCCH"/>
</dbReference>
<comment type="caution">
    <text evidence="8">The sequence shown here is derived from an EMBL/GenBank/DDBJ whole genome shotgun (WGS) entry which is preliminary data.</text>
</comment>
<evidence type="ECO:0000256" key="1">
    <source>
        <dbReference type="ARBA" id="ARBA00022723"/>
    </source>
</evidence>
<feature type="compositionally biased region" description="Low complexity" evidence="6">
    <location>
        <begin position="352"/>
        <end position="371"/>
    </location>
</feature>
<feature type="region of interest" description="Disordered" evidence="6">
    <location>
        <begin position="317"/>
        <end position="410"/>
    </location>
</feature>
<dbReference type="Proteomes" id="UP001055712">
    <property type="component" value="Unassembled WGS sequence"/>
</dbReference>
<dbReference type="Gene3D" id="1.10.10.10">
    <property type="entry name" value="Winged helix-like DNA-binding domain superfamily/Winged helix DNA-binding domain"/>
    <property type="match status" value="1"/>
</dbReference>
<feature type="compositionally biased region" description="Polar residues" evidence="6">
    <location>
        <begin position="269"/>
        <end position="278"/>
    </location>
</feature>
<dbReference type="SMART" id="SM00356">
    <property type="entry name" value="ZnF_C3H1"/>
    <property type="match status" value="2"/>
</dbReference>
<dbReference type="Pfam" id="PF00642">
    <property type="entry name" value="zf-CCCH"/>
    <property type="match status" value="1"/>
</dbReference>
<dbReference type="PROSITE" id="PS50103">
    <property type="entry name" value="ZF_C3H1"/>
    <property type="match status" value="2"/>
</dbReference>
<dbReference type="SUPFAM" id="SSF46785">
    <property type="entry name" value="Winged helix' DNA-binding domain"/>
    <property type="match status" value="1"/>
</dbReference>
<evidence type="ECO:0000313" key="8">
    <source>
        <dbReference type="EMBL" id="KAI3433383.1"/>
    </source>
</evidence>
<feature type="domain" description="C3H1-type" evidence="7">
    <location>
        <begin position="408"/>
        <end position="436"/>
    </location>
</feature>
<dbReference type="Gene3D" id="4.10.1000.10">
    <property type="entry name" value="Zinc finger, CCCH-type"/>
    <property type="match status" value="1"/>
</dbReference>
<dbReference type="EMBL" id="SIDB01000004">
    <property type="protein sequence ID" value="KAI3433383.1"/>
    <property type="molecule type" value="Genomic_DNA"/>
</dbReference>
<evidence type="ECO:0000259" key="7">
    <source>
        <dbReference type="PROSITE" id="PS50103"/>
    </source>
</evidence>
<feature type="compositionally biased region" description="Low complexity" evidence="6">
    <location>
        <begin position="147"/>
        <end position="161"/>
    </location>
</feature>
<dbReference type="OrthoDB" id="411372at2759"/>
<feature type="region of interest" description="Disordered" evidence="6">
    <location>
        <begin position="257"/>
        <end position="278"/>
    </location>
</feature>
<gene>
    <name evidence="8" type="ORF">D9Q98_003199</name>
</gene>
<feature type="region of interest" description="Disordered" evidence="6">
    <location>
        <begin position="215"/>
        <end position="245"/>
    </location>
</feature>
<evidence type="ECO:0000256" key="5">
    <source>
        <dbReference type="PROSITE-ProRule" id="PRU00723"/>
    </source>
</evidence>
<dbReference type="GO" id="GO:0003677">
    <property type="term" value="F:DNA binding"/>
    <property type="evidence" value="ECO:0007669"/>
    <property type="project" value="UniProtKB-KW"/>
</dbReference>
<reference evidence="8" key="2">
    <citation type="submission" date="2020-11" db="EMBL/GenBank/DDBJ databases">
        <authorList>
            <person name="Cecchin M."/>
            <person name="Marcolungo L."/>
            <person name="Rossato M."/>
            <person name="Girolomoni L."/>
            <person name="Cosentino E."/>
            <person name="Cuine S."/>
            <person name="Li-Beisson Y."/>
            <person name="Delledonne M."/>
            <person name="Ballottari M."/>
        </authorList>
    </citation>
    <scope>NUCLEOTIDE SEQUENCE</scope>
    <source>
        <strain evidence="8">211/11P</strain>
        <tissue evidence="8">Whole cell</tissue>
    </source>
</reference>
<feature type="compositionally biased region" description="Low complexity" evidence="6">
    <location>
        <begin position="257"/>
        <end position="268"/>
    </location>
</feature>
<name>A0A9D4YYJ4_CHLVU</name>
<feature type="compositionally biased region" description="Low complexity" evidence="6">
    <location>
        <begin position="582"/>
        <end position="598"/>
    </location>
</feature>
<dbReference type="PANTHER" id="PTHR12506:SF50">
    <property type="entry name" value="ZINC FINGER CCCH DOMAIN-CONTAINING PROTEIN 26"/>
    <property type="match status" value="1"/>
</dbReference>
<evidence type="ECO:0000313" key="9">
    <source>
        <dbReference type="Proteomes" id="UP001055712"/>
    </source>
</evidence>
<accession>A0A9D4YYJ4</accession>
<feature type="compositionally biased region" description="Polar residues" evidence="6">
    <location>
        <begin position="648"/>
        <end position="664"/>
    </location>
</feature>